<dbReference type="PROSITE" id="PS01359">
    <property type="entry name" value="ZF_PHD_1"/>
    <property type="match status" value="2"/>
</dbReference>
<keyword evidence="12" id="KW-0408">Iron</keyword>
<evidence type="ECO:0000256" key="12">
    <source>
        <dbReference type="ARBA" id="ARBA00023004"/>
    </source>
</evidence>
<dbReference type="Gene3D" id="1.10.150.60">
    <property type="entry name" value="ARID DNA-binding domain"/>
    <property type="match status" value="1"/>
</dbReference>
<dbReference type="InterPro" id="IPR019787">
    <property type="entry name" value="Znf_PHD-finger"/>
</dbReference>
<keyword evidence="8" id="KW-0862">Zinc</keyword>
<feature type="coiled-coil region" evidence="16">
    <location>
        <begin position="842"/>
        <end position="869"/>
    </location>
</feature>
<dbReference type="SMART" id="SM01014">
    <property type="entry name" value="ARID"/>
    <property type="match status" value="1"/>
</dbReference>
<dbReference type="GO" id="GO:0006355">
    <property type="term" value="P:regulation of DNA-templated transcription"/>
    <property type="evidence" value="ECO:0007669"/>
    <property type="project" value="TreeGrafter"/>
</dbReference>
<dbReference type="CDD" id="cd15610">
    <property type="entry name" value="PHD3_KDM5A_like"/>
    <property type="match status" value="1"/>
</dbReference>
<evidence type="ECO:0000256" key="11">
    <source>
        <dbReference type="ARBA" id="ARBA00023002"/>
    </source>
</evidence>
<dbReference type="InterPro" id="IPR003347">
    <property type="entry name" value="JmjC_dom"/>
</dbReference>
<proteinExistence type="inferred from homology"/>
<keyword evidence="9" id="KW-0156">Chromatin regulator</keyword>
<dbReference type="InterPro" id="IPR004198">
    <property type="entry name" value="Znf_C5HC2"/>
</dbReference>
<dbReference type="InterPro" id="IPR013637">
    <property type="entry name" value="Lys_sp_deMease-like_dom"/>
</dbReference>
<dbReference type="CDD" id="cd15606">
    <property type="entry name" value="PHD2_KDM5A"/>
    <property type="match status" value="1"/>
</dbReference>
<accession>A0AAV2I9K5</accession>
<dbReference type="SUPFAM" id="SSF57903">
    <property type="entry name" value="FYVE/PHD zinc finger"/>
    <property type="match status" value="3"/>
</dbReference>
<evidence type="ECO:0000256" key="6">
    <source>
        <dbReference type="ARBA" id="ARBA00022737"/>
    </source>
</evidence>
<keyword evidence="16" id="KW-0175">Coiled coil</keyword>
<keyword evidence="10" id="KW-0223">Dioxygenase</keyword>
<dbReference type="GO" id="GO:0000785">
    <property type="term" value="C:chromatin"/>
    <property type="evidence" value="ECO:0007669"/>
    <property type="project" value="TreeGrafter"/>
</dbReference>
<dbReference type="CDD" id="cd15605">
    <property type="entry name" value="PHD1_Lid_like"/>
    <property type="match status" value="1"/>
</dbReference>
<dbReference type="GO" id="GO:0003677">
    <property type="term" value="F:DNA binding"/>
    <property type="evidence" value="ECO:0007669"/>
    <property type="project" value="InterPro"/>
</dbReference>
<feature type="compositionally biased region" description="Basic and acidic residues" evidence="17">
    <location>
        <begin position="1517"/>
        <end position="1537"/>
    </location>
</feature>
<evidence type="ECO:0000256" key="5">
    <source>
        <dbReference type="ARBA" id="ARBA00022723"/>
    </source>
</evidence>
<dbReference type="GO" id="GO:0008270">
    <property type="term" value="F:zinc ion binding"/>
    <property type="evidence" value="ECO:0007669"/>
    <property type="project" value="UniProtKB-KW"/>
</dbReference>
<evidence type="ECO:0000256" key="13">
    <source>
        <dbReference type="ARBA" id="ARBA00023242"/>
    </source>
</evidence>
<feature type="compositionally biased region" description="Basic residues" evidence="17">
    <location>
        <begin position="1669"/>
        <end position="1679"/>
    </location>
</feature>
<keyword evidence="11" id="KW-0560">Oxidoreductase</keyword>
<evidence type="ECO:0000259" key="20">
    <source>
        <dbReference type="PROSITE" id="PS51183"/>
    </source>
</evidence>
<feature type="compositionally biased region" description="Acidic residues" evidence="17">
    <location>
        <begin position="1889"/>
        <end position="1963"/>
    </location>
</feature>
<dbReference type="InterPro" id="IPR001606">
    <property type="entry name" value="ARID_dom"/>
</dbReference>
<protein>
    <recommendedName>
        <fullName evidence="4">[histone H3]-trimethyl-L-lysine(4) demethylase</fullName>
        <ecNumber evidence="4">1.14.11.67</ecNumber>
    </recommendedName>
</protein>
<evidence type="ECO:0000256" key="17">
    <source>
        <dbReference type="SAM" id="MobiDB-lite"/>
    </source>
</evidence>
<dbReference type="FunFam" id="2.60.120.650:FF:000001">
    <property type="entry name" value="Putative lysine-specific demethylase 5b"/>
    <property type="match status" value="1"/>
</dbReference>
<dbReference type="GO" id="GO:0005634">
    <property type="term" value="C:nucleus"/>
    <property type="evidence" value="ECO:0007669"/>
    <property type="project" value="UniProtKB-SubCell"/>
</dbReference>
<evidence type="ECO:0000256" key="9">
    <source>
        <dbReference type="ARBA" id="ARBA00022853"/>
    </source>
</evidence>
<keyword evidence="5" id="KW-0479">Metal-binding</keyword>
<feature type="region of interest" description="Disordered" evidence="17">
    <location>
        <begin position="188"/>
        <end position="225"/>
    </location>
</feature>
<comment type="cofactor">
    <cofactor evidence="1">
        <name>Fe(2+)</name>
        <dbReference type="ChEBI" id="CHEBI:29033"/>
    </cofactor>
</comment>
<dbReference type="SUPFAM" id="SSF46774">
    <property type="entry name" value="ARID-like"/>
    <property type="match status" value="1"/>
</dbReference>
<dbReference type="SMART" id="SM00545">
    <property type="entry name" value="JmjN"/>
    <property type="match status" value="1"/>
</dbReference>
<feature type="region of interest" description="Disordered" evidence="17">
    <location>
        <begin position="1834"/>
        <end position="1999"/>
    </location>
</feature>
<evidence type="ECO:0000256" key="16">
    <source>
        <dbReference type="SAM" id="Coils"/>
    </source>
</evidence>
<dbReference type="InterPro" id="IPR003349">
    <property type="entry name" value="JmjN"/>
</dbReference>
<feature type="domain" description="PHD-type" evidence="18">
    <location>
        <begin position="296"/>
        <end position="346"/>
    </location>
</feature>
<dbReference type="Pfam" id="PF02373">
    <property type="entry name" value="JmjC"/>
    <property type="match status" value="1"/>
</dbReference>
<dbReference type="SUPFAM" id="SSF51197">
    <property type="entry name" value="Clavaminate synthase-like"/>
    <property type="match status" value="1"/>
</dbReference>
<dbReference type="Proteomes" id="UP001497497">
    <property type="component" value="Unassembled WGS sequence"/>
</dbReference>
<sequence length="2041" mass="229572">MDAVSNDPYVNFRPPPEAPVFTPTEEEFADPLGYIAKIRSIGLQTGIVKIKPPPDWQPPFAVNVETFKFTPRIQKLNELEAHSRIKLNFFDCLYKFWDLQGCTLKIPTVERKILDLYKLFKSVEEEGGMELLNRERRWSRVANKMGYPHGRGVGGTLKHHYERILFPFYLFKKGETVKFIPEQKPVVPDEHDKADKDYKPNWKINADKEKGRKSKRSVKESPSPSLDDYECLIRKDPDIDYSKNSELKKLQFFGAGPKAAVPGSKDEVDFKPEEKVDNRKSRMKMSIPGAYSGADKYYCHMCGRGDGEEQMLLCDGCDDAFHTYCLVPPLAEVPKGDWRCPSCVKQACSKPLEPYGFDQSKRDYTLQSFGEMADHFKASYFKMPVHKVTTSQVEREFWRLVNSLEENVMVQYGADIHAMEMGSGFPTKYTEDLLPEDEEYVTSGWNLNNLPVLEQSVLCHINADISGMKVPWCYVGMCFSSFCWHIEDHWSYSINYLHWGEPKSWYGVPGPDATKFEDAMRETAPELFEQAPDLLHQLTTIMNPNILMKKGVPIFRTDQCAGEFVVTFPRAYHAGFNQGYNFAEAVNFCPADWLPIGRACIDHYRTLHRQCVFSHEELICKMAADPDSLDLNLAAATHADMLSMVEEERDLRKALLERGTLNAEREAFELLPDDERQCDVCKTTCFLSSVTCPCQPNRLVCLYHVEDLCECSASRHVLRYRYTLDELPSMLHRLKVRAESYDNWTMIVRNALEAAGDDKLELNQLKELIGEAEEKKFPESDLLQTLMNAVTEAEKCSNVANQLVSKKVRTRNRQSIEGKYVAKLTLDELNSFYEQVNGLPCIIEETKLIKELLDKVVEFREEVQDALDAETPDSEQVETLIEIGISLDVDLPEIPKLKQVLQQARWLDNVRLSMKEPNSVTLDVMRKLIESGVSLAPHPAVEKAMAELQELLTVSERWEEKARICLQARPRHLLTTLEAIIAEARNIPAYLPNIAALRESVKKAKEWIQKVEAIQSVEQYAYLEVLEGLVAKGRPIPVRLDQLPQLESQVAAAKSWKERTARTFLKKNSSFTLLEVLSPRTDIGIYNGGRCKKKRLKDVEKKEADGVVDYASDDSRNSGVSILTQVAAFKMGEVKEVELMRDLRTRNMEKRHDSDAKFCVCRKPASGFMLQCELCKDWFHGTCVSFPKSASIKNKTSQAAIMQATKEMKFLCPLCLRSRRPRLETILSLLVSLQKLPVRMAEGEALQCLTERAMAWQDRARQVLTTTDMASAMAQLSVMSQRMVEQAAREKTEKIINAELQKAANNPELQPHLASVTQSAFGNRDISAMSLLQHASNGDIESRDFAHGNLAAKHHPLYSEDHSHRDYDLSREAGVGVNMDDCGSPTPGNMSPLPQALVPAPNPMSQDIGAEIDISSITSLGMSSEHAYSSVSKGVTNGSPRKNIRKSPLIPRTCEVPLLDVAETKRAQLEELMMEGDLLEVSLDETQHIWRILQACYTRTEPNRYSDMELSNQSMFEKNREKKEMKKKDKDSMVKNKERMKRKKKTGENRLSDMMIKRIKVENGVETIIKKKKLQQQKKKELLSDNKDFLKCMFKISTQGLKLKGSGDAGTPGLEGKPKLKKKKKLLKNAPAVSPPSTGGPPPTTEPSEAGVSAGATPGGGGTLNNKPKERRPKMRRERKVKEELVMMDDSDDNDEDCSAFKCLRPTGEAVNWVQCDRCELWFHLLCVGLKKEELRDDEDYVCFSCREGSSVALVGSPGKSGSGDSPMGADKIKKEPTDHVFDASPPCSPSVRAAAEKAISDVVEAVAASSKERRLEAEKRVEAVESMMQLERGIPSADSCPPSGGVSESMCTSTCADTPAEVGQVPTGAAAKSGTDEDDDVLVVNAEPQEEIEMEIEDDEEEDKAEKNEDDNEGEEEEDEDIDDENEEDDDEEDGEEEDDDEDDEEDDDEDEDELVLDEDEEKMSHSGEGEDNAAEEEVIELAEESKQEESRFCTENTGVEENVIKEVVHTPEVEGVLTASKEAASPCIETGSSALGDSS</sequence>
<dbReference type="Pfam" id="PF02928">
    <property type="entry name" value="zf-C5HC2"/>
    <property type="match status" value="1"/>
</dbReference>
<feature type="compositionally biased region" description="Basic and acidic residues" evidence="17">
    <location>
        <begin position="1985"/>
        <end position="1994"/>
    </location>
</feature>
<keyword evidence="7 15" id="KW-0863">Zinc-finger</keyword>
<feature type="domain" description="PHD-type" evidence="18">
    <location>
        <begin position="1156"/>
        <end position="1218"/>
    </location>
</feature>
<feature type="compositionally biased region" description="Acidic residues" evidence="17">
    <location>
        <begin position="1971"/>
        <end position="1984"/>
    </location>
</feature>
<name>A0AAV2I9K5_LYMST</name>
<dbReference type="Gene3D" id="2.60.120.650">
    <property type="entry name" value="Cupin"/>
    <property type="match status" value="2"/>
</dbReference>
<evidence type="ECO:0000313" key="23">
    <source>
        <dbReference type="Proteomes" id="UP001497497"/>
    </source>
</evidence>
<comment type="subcellular location">
    <subcellularLocation>
        <location evidence="2">Nucleus</location>
    </subcellularLocation>
</comment>
<evidence type="ECO:0000256" key="15">
    <source>
        <dbReference type="PROSITE-ProRule" id="PRU00146"/>
    </source>
</evidence>
<dbReference type="Pfam" id="PF21323">
    <property type="entry name" value="KDM5_C-hel"/>
    <property type="match status" value="1"/>
</dbReference>
<dbReference type="PROSITE" id="PS51184">
    <property type="entry name" value="JMJC"/>
    <property type="match status" value="1"/>
</dbReference>
<evidence type="ECO:0000256" key="2">
    <source>
        <dbReference type="ARBA" id="ARBA00004123"/>
    </source>
</evidence>
<feature type="compositionally biased region" description="Low complexity" evidence="17">
    <location>
        <begin position="1646"/>
        <end position="1656"/>
    </location>
</feature>
<dbReference type="InterPro" id="IPR047970">
    <property type="entry name" value="KDM5A_PHD2"/>
</dbReference>
<dbReference type="SMART" id="SM00249">
    <property type="entry name" value="PHD"/>
    <property type="match status" value="3"/>
</dbReference>
<dbReference type="Pfam" id="PF08429">
    <property type="entry name" value="PLU-1"/>
    <property type="match status" value="1"/>
</dbReference>
<gene>
    <name evidence="22" type="ORF">GSLYS_00016385001</name>
</gene>
<keyword evidence="13" id="KW-0539">Nucleus</keyword>
<evidence type="ECO:0000256" key="10">
    <source>
        <dbReference type="ARBA" id="ARBA00022964"/>
    </source>
</evidence>
<feature type="compositionally biased region" description="Basic and acidic residues" evidence="17">
    <location>
        <begin position="188"/>
        <end position="210"/>
    </location>
</feature>
<feature type="compositionally biased region" description="Low complexity" evidence="17">
    <location>
        <begin position="1628"/>
        <end position="1637"/>
    </location>
</feature>
<dbReference type="InterPro" id="IPR048615">
    <property type="entry name" value="KDM5_C-hel"/>
</dbReference>
<dbReference type="EC" id="1.14.11.67" evidence="4"/>
<dbReference type="InterPro" id="IPR036431">
    <property type="entry name" value="ARID_dom_sf"/>
</dbReference>
<evidence type="ECO:0000259" key="19">
    <source>
        <dbReference type="PROSITE" id="PS51011"/>
    </source>
</evidence>
<dbReference type="FunFam" id="1.10.150.60:FF:000016">
    <property type="entry name" value="Putative Lysine-specific demethylase 5B"/>
    <property type="match status" value="1"/>
</dbReference>
<dbReference type="GO" id="GO:0034647">
    <property type="term" value="F:histone H3K4me/H3K4me2/H3K4me3 demethylase activity"/>
    <property type="evidence" value="ECO:0007669"/>
    <property type="project" value="UniProtKB-EC"/>
</dbReference>
<dbReference type="InterPro" id="IPR001965">
    <property type="entry name" value="Znf_PHD"/>
</dbReference>
<dbReference type="CDD" id="cd16864">
    <property type="entry name" value="ARID_JARID"/>
    <property type="match status" value="1"/>
</dbReference>
<evidence type="ECO:0000256" key="7">
    <source>
        <dbReference type="ARBA" id="ARBA00022771"/>
    </source>
</evidence>
<dbReference type="Gene3D" id="3.30.40.10">
    <property type="entry name" value="Zinc/RING finger domain, C3HC4 (zinc finger)"/>
    <property type="match status" value="3"/>
</dbReference>
<evidence type="ECO:0000256" key="1">
    <source>
        <dbReference type="ARBA" id="ARBA00001954"/>
    </source>
</evidence>
<evidence type="ECO:0000256" key="4">
    <source>
        <dbReference type="ARBA" id="ARBA00012902"/>
    </source>
</evidence>
<comment type="similarity">
    <text evidence="3">Belongs to the JARID1 histone demethylase family.</text>
</comment>
<feature type="domain" description="JmjN" evidence="20">
    <location>
        <begin position="18"/>
        <end position="59"/>
    </location>
</feature>
<dbReference type="PROSITE" id="PS51183">
    <property type="entry name" value="JMJN"/>
    <property type="match status" value="1"/>
</dbReference>
<evidence type="ECO:0000259" key="18">
    <source>
        <dbReference type="PROSITE" id="PS50016"/>
    </source>
</evidence>
<comment type="caution">
    <text evidence="22">The sequence shown here is derived from an EMBL/GenBank/DDBJ whole genome shotgun (WGS) entry which is preliminary data.</text>
</comment>
<evidence type="ECO:0000259" key="21">
    <source>
        <dbReference type="PROSITE" id="PS51184"/>
    </source>
</evidence>
<evidence type="ECO:0000256" key="8">
    <source>
        <dbReference type="ARBA" id="ARBA00022833"/>
    </source>
</evidence>
<dbReference type="SMART" id="SM00558">
    <property type="entry name" value="JmjC"/>
    <property type="match status" value="1"/>
</dbReference>
<dbReference type="PROSITE" id="PS51011">
    <property type="entry name" value="ARID"/>
    <property type="match status" value="1"/>
</dbReference>
<feature type="domain" description="ARID" evidence="19">
    <location>
        <begin position="83"/>
        <end position="173"/>
    </location>
</feature>
<dbReference type="PANTHER" id="PTHR10694:SF33">
    <property type="entry name" value="LYSINE-SPECIFIC DEMETHYLASE 5"/>
    <property type="match status" value="1"/>
</dbReference>
<evidence type="ECO:0000256" key="3">
    <source>
        <dbReference type="ARBA" id="ARBA00006801"/>
    </source>
</evidence>
<keyword evidence="23" id="KW-1185">Reference proteome</keyword>
<feature type="region of interest" description="Disordered" evidence="17">
    <location>
        <begin position="1517"/>
        <end position="1550"/>
    </location>
</feature>
<evidence type="ECO:0000313" key="22">
    <source>
        <dbReference type="EMBL" id="CAL1542851.1"/>
    </source>
</evidence>
<keyword evidence="6" id="KW-0677">Repeat</keyword>
<dbReference type="Pfam" id="PF01388">
    <property type="entry name" value="ARID"/>
    <property type="match status" value="1"/>
</dbReference>
<dbReference type="SMART" id="SM00501">
    <property type="entry name" value="BRIGHT"/>
    <property type="match status" value="1"/>
</dbReference>
<feature type="domain" description="JmjC" evidence="21">
    <location>
        <begin position="439"/>
        <end position="605"/>
    </location>
</feature>
<dbReference type="InterPro" id="IPR013083">
    <property type="entry name" value="Znf_RING/FYVE/PHD"/>
</dbReference>
<organism evidence="22 23">
    <name type="scientific">Lymnaea stagnalis</name>
    <name type="common">Great pond snail</name>
    <name type="synonym">Helix stagnalis</name>
    <dbReference type="NCBI Taxonomy" id="6523"/>
    <lineage>
        <taxon>Eukaryota</taxon>
        <taxon>Metazoa</taxon>
        <taxon>Spiralia</taxon>
        <taxon>Lophotrochozoa</taxon>
        <taxon>Mollusca</taxon>
        <taxon>Gastropoda</taxon>
        <taxon>Heterobranchia</taxon>
        <taxon>Euthyneura</taxon>
        <taxon>Panpulmonata</taxon>
        <taxon>Hygrophila</taxon>
        <taxon>Lymnaeoidea</taxon>
        <taxon>Lymnaeidae</taxon>
        <taxon>Lymnaea</taxon>
    </lineage>
</organism>
<dbReference type="Pfam" id="PF02375">
    <property type="entry name" value="JmjN"/>
    <property type="match status" value="1"/>
</dbReference>
<reference evidence="22 23" key="1">
    <citation type="submission" date="2024-04" db="EMBL/GenBank/DDBJ databases">
        <authorList>
            <consortium name="Genoscope - CEA"/>
            <person name="William W."/>
        </authorList>
    </citation>
    <scope>NUCLEOTIDE SEQUENCE [LARGE SCALE GENOMIC DNA]</scope>
</reference>
<dbReference type="PROSITE" id="PS50016">
    <property type="entry name" value="ZF_PHD_2"/>
    <property type="match status" value="2"/>
</dbReference>
<evidence type="ECO:0000256" key="14">
    <source>
        <dbReference type="ARBA" id="ARBA00048734"/>
    </source>
</evidence>
<dbReference type="PANTHER" id="PTHR10694">
    <property type="entry name" value="LYSINE-SPECIFIC DEMETHYLASE"/>
    <property type="match status" value="1"/>
</dbReference>
<dbReference type="Pfam" id="PF00628">
    <property type="entry name" value="PHD"/>
    <property type="match status" value="3"/>
</dbReference>
<feature type="region of interest" description="Disordered" evidence="17">
    <location>
        <begin position="1602"/>
        <end position="1683"/>
    </location>
</feature>
<comment type="catalytic activity">
    <reaction evidence="14">
        <text>N(6),N(6),N(6)-trimethyl-L-lysyl(4)-[histone H3] + 3 2-oxoglutarate + 3 O2 = L-lysyl(4)-[histone H3] + 3 formaldehyde + 3 succinate + 3 CO2</text>
        <dbReference type="Rhea" id="RHEA:60208"/>
        <dbReference type="Rhea" id="RHEA-COMP:15537"/>
        <dbReference type="Rhea" id="RHEA-COMP:15547"/>
        <dbReference type="ChEBI" id="CHEBI:15379"/>
        <dbReference type="ChEBI" id="CHEBI:16526"/>
        <dbReference type="ChEBI" id="CHEBI:16810"/>
        <dbReference type="ChEBI" id="CHEBI:16842"/>
        <dbReference type="ChEBI" id="CHEBI:29969"/>
        <dbReference type="ChEBI" id="CHEBI:30031"/>
        <dbReference type="ChEBI" id="CHEBI:61961"/>
        <dbReference type="EC" id="1.14.11.67"/>
    </reaction>
</comment>
<dbReference type="InterPro" id="IPR011011">
    <property type="entry name" value="Znf_FYVE_PHD"/>
</dbReference>
<dbReference type="InterPro" id="IPR019786">
    <property type="entry name" value="Zinc_finger_PHD-type_CS"/>
</dbReference>
<dbReference type="EMBL" id="CAXITT010000509">
    <property type="protein sequence ID" value="CAL1542851.1"/>
    <property type="molecule type" value="Genomic_DNA"/>
</dbReference>